<dbReference type="EMBL" id="JADBJN010000004">
    <property type="protein sequence ID" value="KAG5668656.1"/>
    <property type="molecule type" value="Genomic_DNA"/>
</dbReference>
<proteinExistence type="predicted"/>
<protein>
    <submittedName>
        <fullName evidence="1">Uncharacterized protein</fullName>
    </submittedName>
</protein>
<reference evidence="1" key="1">
    <citation type="submission" date="2021-03" db="EMBL/GenBank/DDBJ databases">
        <title>Chromosome level genome of the anhydrobiotic midge Polypedilum vanderplanki.</title>
        <authorList>
            <person name="Yoshida Y."/>
            <person name="Kikawada T."/>
            <person name="Gusev O."/>
        </authorList>
    </citation>
    <scope>NUCLEOTIDE SEQUENCE</scope>
    <source>
        <strain evidence="1">NIAS01</strain>
        <tissue evidence="1">Whole body or cell culture</tissue>
    </source>
</reference>
<name>A0A9J6BG82_POLVA</name>
<dbReference type="AlphaFoldDB" id="A0A9J6BG82"/>
<evidence type="ECO:0000313" key="2">
    <source>
        <dbReference type="Proteomes" id="UP001107558"/>
    </source>
</evidence>
<dbReference type="OrthoDB" id="6815431at2759"/>
<sequence length="95" mass="11107">MTDLRASVIDKEMNRIQQYADVWWDPEGPTKILQKMIPAIRIPLMLDGLTEIGLIKKEDRNKPNVLKGIKILGKNLNFKNSILFEYKIAFFYLKL</sequence>
<comment type="caution">
    <text evidence="1">The sequence shown here is derived from an EMBL/GenBank/DDBJ whole genome shotgun (WGS) entry which is preliminary data.</text>
</comment>
<dbReference type="Proteomes" id="UP001107558">
    <property type="component" value="Chromosome 4"/>
</dbReference>
<gene>
    <name evidence="1" type="ORF">PVAND_016590</name>
</gene>
<keyword evidence="2" id="KW-1185">Reference proteome</keyword>
<organism evidence="1 2">
    <name type="scientific">Polypedilum vanderplanki</name>
    <name type="common">Sleeping chironomid midge</name>
    <dbReference type="NCBI Taxonomy" id="319348"/>
    <lineage>
        <taxon>Eukaryota</taxon>
        <taxon>Metazoa</taxon>
        <taxon>Ecdysozoa</taxon>
        <taxon>Arthropoda</taxon>
        <taxon>Hexapoda</taxon>
        <taxon>Insecta</taxon>
        <taxon>Pterygota</taxon>
        <taxon>Neoptera</taxon>
        <taxon>Endopterygota</taxon>
        <taxon>Diptera</taxon>
        <taxon>Nematocera</taxon>
        <taxon>Chironomoidea</taxon>
        <taxon>Chironomidae</taxon>
        <taxon>Chironominae</taxon>
        <taxon>Polypedilum</taxon>
        <taxon>Polypedilum</taxon>
    </lineage>
</organism>
<accession>A0A9J6BG82</accession>
<evidence type="ECO:0000313" key="1">
    <source>
        <dbReference type="EMBL" id="KAG5668656.1"/>
    </source>
</evidence>